<dbReference type="Gene3D" id="3.10.450.50">
    <property type="match status" value="1"/>
</dbReference>
<dbReference type="Proteomes" id="UP000199601">
    <property type="component" value="Unassembled WGS sequence"/>
</dbReference>
<accession>A0A0U1DL15</accession>
<dbReference type="EMBL" id="CTEC01000002">
    <property type="protein sequence ID" value="CQD18333.1"/>
    <property type="molecule type" value="Genomic_DNA"/>
</dbReference>
<evidence type="ECO:0008006" key="3">
    <source>
        <dbReference type="Google" id="ProtNLM"/>
    </source>
</evidence>
<dbReference type="RefSeq" id="WP_090422548.1">
    <property type="nucleotide sequence ID" value="NZ_CTEC01000002.1"/>
</dbReference>
<dbReference type="SUPFAM" id="SSF54427">
    <property type="entry name" value="NTF2-like"/>
    <property type="match status" value="1"/>
</dbReference>
<dbReference type="InterPro" id="IPR032710">
    <property type="entry name" value="NTF2-like_dom_sf"/>
</dbReference>
<name>A0A0U1DL15_9MYCO</name>
<evidence type="ECO:0000313" key="2">
    <source>
        <dbReference type="Proteomes" id="UP000199601"/>
    </source>
</evidence>
<reference evidence="2" key="1">
    <citation type="submission" date="2015-03" db="EMBL/GenBank/DDBJ databases">
        <authorList>
            <person name="Urmite Genomes"/>
        </authorList>
    </citation>
    <scope>NUCLEOTIDE SEQUENCE [LARGE SCALE GENOMIC DNA]</scope>
    <source>
        <strain evidence="2">CSUR P1344</strain>
    </source>
</reference>
<sequence>MDASANAQVIDALYQGYVTGDLAAFDAYTDDSVWDEVGHNERSGVYRGKQAILEHAMQLAVLTDGTIATKVKEI</sequence>
<protein>
    <recommendedName>
        <fullName evidence="3">SnoaL-like domain-containing protein</fullName>
    </recommendedName>
</protein>
<proteinExistence type="predicted"/>
<dbReference type="AlphaFoldDB" id="A0A0U1DL15"/>
<keyword evidence="2" id="KW-1185">Reference proteome</keyword>
<organism evidence="1 2">
    <name type="scientific">Mycobacterium europaeum</name>
    <dbReference type="NCBI Taxonomy" id="761804"/>
    <lineage>
        <taxon>Bacteria</taxon>
        <taxon>Bacillati</taxon>
        <taxon>Actinomycetota</taxon>
        <taxon>Actinomycetes</taxon>
        <taxon>Mycobacteriales</taxon>
        <taxon>Mycobacteriaceae</taxon>
        <taxon>Mycobacterium</taxon>
        <taxon>Mycobacterium simiae complex</taxon>
    </lineage>
</organism>
<gene>
    <name evidence="1" type="ORF">BN000_04145</name>
</gene>
<evidence type="ECO:0000313" key="1">
    <source>
        <dbReference type="EMBL" id="CQD18333.1"/>
    </source>
</evidence>